<dbReference type="EMBL" id="AOSG01000030">
    <property type="protein sequence ID" value="EOR71648.1"/>
    <property type="molecule type" value="Genomic_DNA"/>
</dbReference>
<dbReference type="SUPFAM" id="SSF55874">
    <property type="entry name" value="ATPase domain of HSP90 chaperone/DNA topoisomerase II/histidine kinase"/>
    <property type="match status" value="1"/>
</dbReference>
<proteinExistence type="predicted"/>
<dbReference type="InterPro" id="IPR036890">
    <property type="entry name" value="HATPase_C_sf"/>
</dbReference>
<evidence type="ECO:0000313" key="3">
    <source>
        <dbReference type="EMBL" id="EOR71648.1"/>
    </source>
</evidence>
<keyword evidence="1" id="KW-0723">Serine/threonine-protein kinase</keyword>
<keyword evidence="4" id="KW-1185">Reference proteome</keyword>
<dbReference type="InterPro" id="IPR050267">
    <property type="entry name" value="Anti-sigma-factor_SerPK"/>
</dbReference>
<dbReference type="InterPro" id="IPR003594">
    <property type="entry name" value="HATPase_dom"/>
</dbReference>
<dbReference type="Pfam" id="PF13581">
    <property type="entry name" value="HATPase_c_2"/>
    <property type="match status" value="1"/>
</dbReference>
<dbReference type="RefSeq" id="WP_011291694.1">
    <property type="nucleotide sequence ID" value="NZ_AOSG01000030.1"/>
</dbReference>
<dbReference type="AlphaFoldDB" id="A0A9P2TBH4"/>
<gene>
    <name evidence="3" type="ORF">TM51_06664</name>
</gene>
<dbReference type="CDD" id="cd16936">
    <property type="entry name" value="HATPase_RsbW-like"/>
    <property type="match status" value="1"/>
</dbReference>
<dbReference type="GO" id="GO:0004674">
    <property type="term" value="F:protein serine/threonine kinase activity"/>
    <property type="evidence" value="ECO:0007669"/>
    <property type="project" value="UniProtKB-KW"/>
</dbReference>
<keyword evidence="1" id="KW-0808">Transferase</keyword>
<dbReference type="PANTHER" id="PTHR35526">
    <property type="entry name" value="ANTI-SIGMA-F FACTOR RSBW-RELATED"/>
    <property type="match status" value="1"/>
</dbReference>
<evidence type="ECO:0000259" key="2">
    <source>
        <dbReference type="Pfam" id="PF13581"/>
    </source>
</evidence>
<dbReference type="Proteomes" id="UP000014184">
    <property type="component" value="Unassembled WGS sequence"/>
</dbReference>
<keyword evidence="1" id="KW-0418">Kinase</keyword>
<evidence type="ECO:0000313" key="4">
    <source>
        <dbReference type="Proteomes" id="UP000014184"/>
    </source>
</evidence>
<comment type="caution">
    <text evidence="3">The sequence shown here is derived from an EMBL/GenBank/DDBJ whole genome shotgun (WGS) entry which is preliminary data.</text>
</comment>
<dbReference type="PANTHER" id="PTHR35526:SF3">
    <property type="entry name" value="ANTI-SIGMA-F FACTOR RSBW"/>
    <property type="match status" value="1"/>
</dbReference>
<evidence type="ECO:0000256" key="1">
    <source>
        <dbReference type="ARBA" id="ARBA00022527"/>
    </source>
</evidence>
<name>A0A9P2TBH4_THEFU</name>
<feature type="domain" description="Histidine kinase/HSP90-like ATPase" evidence="2">
    <location>
        <begin position="11"/>
        <end position="118"/>
    </location>
</feature>
<protein>
    <recommendedName>
        <fullName evidence="2">Histidine kinase/HSP90-like ATPase domain-containing protein</fullName>
    </recommendedName>
</protein>
<reference evidence="3 4" key="1">
    <citation type="journal article" date="2013" name="Genome Announc.">
        <title>Draft Genome Sequence of the Lignocellulose Decomposer Thermobifida fusca Strain TM51.</title>
        <authorList>
            <person name="Toth A."/>
            <person name="Barna T."/>
            <person name="Nagy I."/>
            <person name="Horvath B."/>
            <person name="Nagy I."/>
            <person name="Tancsics A."/>
            <person name="Kriszt B."/>
            <person name="Baka E."/>
            <person name="Fekete C."/>
            <person name="Kukolya J."/>
        </authorList>
    </citation>
    <scope>NUCLEOTIDE SEQUENCE [LARGE SCALE GENOMIC DNA]</scope>
    <source>
        <strain evidence="3 4">TM51</strain>
    </source>
</reference>
<dbReference type="Gene3D" id="3.30.565.10">
    <property type="entry name" value="Histidine kinase-like ATPase, C-terminal domain"/>
    <property type="match status" value="1"/>
</dbReference>
<organism evidence="3 4">
    <name type="scientific">Thermobifida fusca TM51</name>
    <dbReference type="NCBI Taxonomy" id="1169414"/>
    <lineage>
        <taxon>Bacteria</taxon>
        <taxon>Bacillati</taxon>
        <taxon>Actinomycetota</taxon>
        <taxon>Actinomycetes</taxon>
        <taxon>Streptosporangiales</taxon>
        <taxon>Nocardiopsidaceae</taxon>
        <taxon>Thermobifida</taxon>
    </lineage>
</organism>
<sequence length="148" mass="16480">MNVSSTAFAGSPYSVAEARAFVTACLRSNPYTFVPDEVVERAELITSELATNALRHTRSGDPGGSYEVHVAVEHSEIRVEIHTREPRLPHTVPHVVSRANDPTRITGRGLYLVDLLATRWDSLAPPSKGVYFVLHWKNTVDYPLARRD</sequence>
<accession>A0A9P2TBH4</accession>